<dbReference type="AlphaFoldDB" id="A0A9P6PP16"/>
<dbReference type="Proteomes" id="UP000807716">
    <property type="component" value="Unassembled WGS sequence"/>
</dbReference>
<dbReference type="OrthoDB" id="2420947at2759"/>
<name>A0A9P6PP16_9FUNG</name>
<sequence>MTCLSVQKSPALKVITQAILEAVTDKMLHKKIASQMQLNLLLQKYNSWPNINDRLGTLTVPPPPLDTHQYAQLARDLETVLLPDLDRIGELELGLEQEEKMATRIEEQLAIFQENKKALDAHTRQLYRSKLHRSLCGPNLEGIATPLQQRTRRTSIWTWTISN</sequence>
<proteinExistence type="predicted"/>
<accession>A0A9P6PP16</accession>
<evidence type="ECO:0000313" key="3">
    <source>
        <dbReference type="Proteomes" id="UP000807716"/>
    </source>
</evidence>
<gene>
    <name evidence="2" type="ORF">DFQ27_009423</name>
</gene>
<evidence type="ECO:0000313" key="2">
    <source>
        <dbReference type="EMBL" id="KAG0250394.1"/>
    </source>
</evidence>
<organism evidence="2 3">
    <name type="scientific">Actinomortierella ambigua</name>
    <dbReference type="NCBI Taxonomy" id="1343610"/>
    <lineage>
        <taxon>Eukaryota</taxon>
        <taxon>Fungi</taxon>
        <taxon>Fungi incertae sedis</taxon>
        <taxon>Mucoromycota</taxon>
        <taxon>Mortierellomycotina</taxon>
        <taxon>Mortierellomycetes</taxon>
        <taxon>Mortierellales</taxon>
        <taxon>Mortierellaceae</taxon>
        <taxon>Actinomortierella</taxon>
    </lineage>
</organism>
<keyword evidence="1" id="KW-0175">Coiled coil</keyword>
<keyword evidence="3" id="KW-1185">Reference proteome</keyword>
<feature type="coiled-coil region" evidence="1">
    <location>
        <begin position="88"/>
        <end position="115"/>
    </location>
</feature>
<dbReference type="EMBL" id="JAAAJB010000865">
    <property type="protein sequence ID" value="KAG0250394.1"/>
    <property type="molecule type" value="Genomic_DNA"/>
</dbReference>
<reference evidence="2" key="1">
    <citation type="journal article" date="2020" name="Fungal Divers.">
        <title>Resolving the Mortierellaceae phylogeny through synthesis of multi-gene phylogenetics and phylogenomics.</title>
        <authorList>
            <person name="Vandepol N."/>
            <person name="Liber J."/>
            <person name="Desiro A."/>
            <person name="Na H."/>
            <person name="Kennedy M."/>
            <person name="Barry K."/>
            <person name="Grigoriev I.V."/>
            <person name="Miller A.N."/>
            <person name="O'Donnell K."/>
            <person name="Stajich J.E."/>
            <person name="Bonito G."/>
        </authorList>
    </citation>
    <scope>NUCLEOTIDE SEQUENCE</scope>
    <source>
        <strain evidence="2">BC1065</strain>
    </source>
</reference>
<protein>
    <submittedName>
        <fullName evidence="2">Uncharacterized protein</fullName>
    </submittedName>
</protein>
<comment type="caution">
    <text evidence="2">The sequence shown here is derived from an EMBL/GenBank/DDBJ whole genome shotgun (WGS) entry which is preliminary data.</text>
</comment>
<evidence type="ECO:0000256" key="1">
    <source>
        <dbReference type="SAM" id="Coils"/>
    </source>
</evidence>